<reference evidence="1" key="2">
    <citation type="submission" date="2023-05" db="EMBL/GenBank/DDBJ databases">
        <authorList>
            <consortium name="Lawrence Berkeley National Laboratory"/>
            <person name="Steindorff A."/>
            <person name="Hensen N."/>
            <person name="Bonometti L."/>
            <person name="Westerberg I."/>
            <person name="Brannstrom I.O."/>
            <person name="Guillou S."/>
            <person name="Cros-Aarteil S."/>
            <person name="Calhoun S."/>
            <person name="Haridas S."/>
            <person name="Kuo A."/>
            <person name="Mondo S."/>
            <person name="Pangilinan J."/>
            <person name="Riley R."/>
            <person name="Labutti K."/>
            <person name="Andreopoulos B."/>
            <person name="Lipzen A."/>
            <person name="Chen C."/>
            <person name="Yanf M."/>
            <person name="Daum C."/>
            <person name="Ng V."/>
            <person name="Clum A."/>
            <person name="Ohm R."/>
            <person name="Martin F."/>
            <person name="Silar P."/>
            <person name="Natvig D."/>
            <person name="Lalanne C."/>
            <person name="Gautier V."/>
            <person name="Ament-Velasquez S.L."/>
            <person name="Kruys A."/>
            <person name="Hutchinson M.I."/>
            <person name="Powell A.J."/>
            <person name="Barry K."/>
            <person name="Miller A.N."/>
            <person name="Grigoriev I.V."/>
            <person name="Debuchy R."/>
            <person name="Gladieux P."/>
            <person name="Thoren M.H."/>
            <person name="Johannesson H."/>
        </authorList>
    </citation>
    <scope>NUCLEOTIDE SEQUENCE</scope>
    <source>
        <strain evidence="1">CBS 123565</strain>
    </source>
</reference>
<accession>A0AAN6ZAT8</accession>
<dbReference type="SUPFAM" id="SSF50630">
    <property type="entry name" value="Acid proteases"/>
    <property type="match status" value="1"/>
</dbReference>
<reference evidence="1" key="1">
    <citation type="journal article" date="2023" name="Mol. Phylogenet. Evol.">
        <title>Genome-scale phylogeny and comparative genomics of the fungal order Sordariales.</title>
        <authorList>
            <person name="Hensen N."/>
            <person name="Bonometti L."/>
            <person name="Westerberg I."/>
            <person name="Brannstrom I.O."/>
            <person name="Guillou S."/>
            <person name="Cros-Aarteil S."/>
            <person name="Calhoun S."/>
            <person name="Haridas S."/>
            <person name="Kuo A."/>
            <person name="Mondo S."/>
            <person name="Pangilinan J."/>
            <person name="Riley R."/>
            <person name="LaButti K."/>
            <person name="Andreopoulos B."/>
            <person name="Lipzen A."/>
            <person name="Chen C."/>
            <person name="Yan M."/>
            <person name="Daum C."/>
            <person name="Ng V."/>
            <person name="Clum A."/>
            <person name="Steindorff A."/>
            <person name="Ohm R.A."/>
            <person name="Martin F."/>
            <person name="Silar P."/>
            <person name="Natvig D.O."/>
            <person name="Lalanne C."/>
            <person name="Gautier V."/>
            <person name="Ament-Velasquez S.L."/>
            <person name="Kruys A."/>
            <person name="Hutchinson M.I."/>
            <person name="Powell A.J."/>
            <person name="Barry K."/>
            <person name="Miller A.N."/>
            <person name="Grigoriev I.V."/>
            <person name="Debuchy R."/>
            <person name="Gladieux P."/>
            <person name="Hiltunen Thoren M."/>
            <person name="Johannesson H."/>
        </authorList>
    </citation>
    <scope>NUCLEOTIDE SEQUENCE</scope>
    <source>
        <strain evidence="1">CBS 123565</strain>
    </source>
</reference>
<dbReference type="Gene3D" id="2.40.70.10">
    <property type="entry name" value="Acid Proteases"/>
    <property type="match status" value="1"/>
</dbReference>
<keyword evidence="2" id="KW-1185">Reference proteome</keyword>
<dbReference type="Proteomes" id="UP001304895">
    <property type="component" value="Unassembled WGS sequence"/>
</dbReference>
<proteinExistence type="predicted"/>
<evidence type="ECO:0008006" key="3">
    <source>
        <dbReference type="Google" id="ProtNLM"/>
    </source>
</evidence>
<comment type="caution">
    <text evidence="1">The sequence shown here is derived from an EMBL/GenBank/DDBJ whole genome shotgun (WGS) entry which is preliminary data.</text>
</comment>
<name>A0AAN6ZAT8_9PEZI</name>
<evidence type="ECO:0000313" key="2">
    <source>
        <dbReference type="Proteomes" id="UP001304895"/>
    </source>
</evidence>
<gene>
    <name evidence="1" type="ORF">BT67DRAFT_93625</name>
</gene>
<evidence type="ECO:0000313" key="1">
    <source>
        <dbReference type="EMBL" id="KAK4132200.1"/>
    </source>
</evidence>
<sequence length="203" mass="21684">MVGSTGTSIIEQMKKTGLVTSNSFGLHTGSAALGQGGSLVIGGYEQNRLGTPFIFLAEVTIGVETGRWPFNTSERNMGGIWEGTTDAAGLRASSLLGGRIGSVVVSPNPAVPGIYLQGPTCANAAKHLPVKWDDRLKYYLWDTRDPAYWAIVNSGAYLGFVLADTQATNVTIKVPFKLLNLTLESPKGEAYEAPDWARPPSHE</sequence>
<dbReference type="InterPro" id="IPR021109">
    <property type="entry name" value="Peptidase_aspartic_dom_sf"/>
</dbReference>
<protein>
    <recommendedName>
        <fullName evidence="3">Peptidase A1 domain-containing protein</fullName>
    </recommendedName>
</protein>
<organism evidence="1 2">
    <name type="scientific">Trichocladium antarcticum</name>
    <dbReference type="NCBI Taxonomy" id="1450529"/>
    <lineage>
        <taxon>Eukaryota</taxon>
        <taxon>Fungi</taxon>
        <taxon>Dikarya</taxon>
        <taxon>Ascomycota</taxon>
        <taxon>Pezizomycotina</taxon>
        <taxon>Sordariomycetes</taxon>
        <taxon>Sordariomycetidae</taxon>
        <taxon>Sordariales</taxon>
        <taxon>Chaetomiaceae</taxon>
        <taxon>Trichocladium</taxon>
    </lineage>
</organism>
<dbReference type="AlphaFoldDB" id="A0AAN6ZAT8"/>
<dbReference type="EMBL" id="MU853419">
    <property type="protein sequence ID" value="KAK4132200.1"/>
    <property type="molecule type" value="Genomic_DNA"/>
</dbReference>